<organism evidence="8 9">
    <name type="scientific">Autumnicola lenta</name>
    <dbReference type="NCBI Taxonomy" id="3075593"/>
    <lineage>
        <taxon>Bacteria</taxon>
        <taxon>Pseudomonadati</taxon>
        <taxon>Bacteroidota</taxon>
        <taxon>Flavobacteriia</taxon>
        <taxon>Flavobacteriales</taxon>
        <taxon>Flavobacteriaceae</taxon>
        <taxon>Autumnicola</taxon>
    </lineage>
</organism>
<dbReference type="CDD" id="cd17324">
    <property type="entry name" value="MFS_NepI_like"/>
    <property type="match status" value="1"/>
</dbReference>
<dbReference type="SUPFAM" id="SSF103473">
    <property type="entry name" value="MFS general substrate transporter"/>
    <property type="match status" value="1"/>
</dbReference>
<evidence type="ECO:0000256" key="1">
    <source>
        <dbReference type="ARBA" id="ARBA00004651"/>
    </source>
</evidence>
<feature type="domain" description="Major facilitator superfamily (MFS) profile" evidence="7">
    <location>
        <begin position="4"/>
        <end position="380"/>
    </location>
</feature>
<evidence type="ECO:0000256" key="4">
    <source>
        <dbReference type="ARBA" id="ARBA00022989"/>
    </source>
</evidence>
<gene>
    <name evidence="8" type="ORF">RM545_00920</name>
</gene>
<name>A0ABU3CGW2_9FLAO</name>
<keyword evidence="5 6" id="KW-0472">Membrane</keyword>
<feature type="transmembrane region" description="Helical" evidence="6">
    <location>
        <begin position="42"/>
        <end position="63"/>
    </location>
</feature>
<dbReference type="Pfam" id="PF07690">
    <property type="entry name" value="MFS_1"/>
    <property type="match status" value="1"/>
</dbReference>
<keyword evidence="3 6" id="KW-0812">Transmembrane</keyword>
<feature type="transmembrane region" description="Helical" evidence="6">
    <location>
        <begin position="156"/>
        <end position="178"/>
    </location>
</feature>
<feature type="transmembrane region" description="Helical" evidence="6">
    <location>
        <begin position="236"/>
        <end position="254"/>
    </location>
</feature>
<evidence type="ECO:0000256" key="6">
    <source>
        <dbReference type="SAM" id="Phobius"/>
    </source>
</evidence>
<dbReference type="InterPro" id="IPR020846">
    <property type="entry name" value="MFS_dom"/>
</dbReference>
<dbReference type="InterPro" id="IPR036259">
    <property type="entry name" value="MFS_trans_sf"/>
</dbReference>
<dbReference type="Gene3D" id="1.20.1250.20">
    <property type="entry name" value="MFS general substrate transporter like domains"/>
    <property type="match status" value="2"/>
</dbReference>
<proteinExistence type="predicted"/>
<comment type="subcellular location">
    <subcellularLocation>
        <location evidence="1">Cell membrane</location>
        <topology evidence="1">Multi-pass membrane protein</topology>
    </subcellularLocation>
</comment>
<feature type="transmembrane region" description="Helical" evidence="6">
    <location>
        <begin position="128"/>
        <end position="150"/>
    </location>
</feature>
<dbReference type="InterPro" id="IPR050189">
    <property type="entry name" value="MFS_Efflux_Transporters"/>
</dbReference>
<evidence type="ECO:0000259" key="7">
    <source>
        <dbReference type="PROSITE" id="PS50850"/>
    </source>
</evidence>
<dbReference type="InterPro" id="IPR011701">
    <property type="entry name" value="MFS"/>
</dbReference>
<accession>A0ABU3CGW2</accession>
<feature type="transmembrane region" description="Helical" evidence="6">
    <location>
        <begin position="359"/>
        <end position="378"/>
    </location>
</feature>
<evidence type="ECO:0000313" key="9">
    <source>
        <dbReference type="Proteomes" id="UP001245285"/>
    </source>
</evidence>
<dbReference type="PANTHER" id="PTHR43124:SF3">
    <property type="entry name" value="CHLORAMPHENICOL EFFLUX PUMP RV0191"/>
    <property type="match status" value="1"/>
</dbReference>
<keyword evidence="9" id="KW-1185">Reference proteome</keyword>
<dbReference type="PANTHER" id="PTHR43124">
    <property type="entry name" value="PURINE EFFLUX PUMP PBUE"/>
    <property type="match status" value="1"/>
</dbReference>
<dbReference type="PROSITE" id="PS50850">
    <property type="entry name" value="MFS"/>
    <property type="match status" value="1"/>
</dbReference>
<keyword evidence="2" id="KW-1003">Cell membrane</keyword>
<feature type="transmembrane region" description="Helical" evidence="6">
    <location>
        <begin position="266"/>
        <end position="284"/>
    </location>
</feature>
<comment type="caution">
    <text evidence="8">The sequence shown here is derived from an EMBL/GenBank/DDBJ whole genome shotgun (WGS) entry which is preliminary data.</text>
</comment>
<dbReference type="Proteomes" id="UP001245285">
    <property type="component" value="Unassembled WGS sequence"/>
</dbReference>
<feature type="transmembrane region" description="Helical" evidence="6">
    <location>
        <begin position="290"/>
        <end position="310"/>
    </location>
</feature>
<feature type="transmembrane region" description="Helical" evidence="6">
    <location>
        <begin position="70"/>
        <end position="88"/>
    </location>
</feature>
<protein>
    <submittedName>
        <fullName evidence="8">MFS transporter</fullName>
    </submittedName>
</protein>
<evidence type="ECO:0000313" key="8">
    <source>
        <dbReference type="EMBL" id="MDT0645235.1"/>
    </source>
</evidence>
<keyword evidence="4 6" id="KW-1133">Transmembrane helix</keyword>
<evidence type="ECO:0000256" key="5">
    <source>
        <dbReference type="ARBA" id="ARBA00023136"/>
    </source>
</evidence>
<dbReference type="RefSeq" id="WP_311493382.1">
    <property type="nucleotide sequence ID" value="NZ_JAVRHO010000001.1"/>
</dbReference>
<evidence type="ECO:0000256" key="3">
    <source>
        <dbReference type="ARBA" id="ARBA00022692"/>
    </source>
</evidence>
<dbReference type="EMBL" id="JAVRHO010000001">
    <property type="protein sequence ID" value="MDT0645235.1"/>
    <property type="molecule type" value="Genomic_DNA"/>
</dbReference>
<reference evidence="8 9" key="1">
    <citation type="submission" date="2023-09" db="EMBL/GenBank/DDBJ databases">
        <authorList>
            <person name="Rey-Velasco X."/>
        </authorList>
    </citation>
    <scope>NUCLEOTIDE SEQUENCE [LARGE SCALE GENOMIC DNA]</scope>
    <source>
        <strain evidence="8 9">F260</strain>
    </source>
</reference>
<sequence>MNKALLALAIGGFGIGMTEFVIMGILPDVATALNITIPQAGHFISAYALGVVVGAPLLTGIGSKWPAHKVLMLLMVWFTVFNTLSAFANSYHLLLISRFLSGLPHGAFFGIGAVVAGQLAKPGKSARAIATMFTGLTVANVVGVPFGTYLGHNYSWNVSFMAVGVVGVLAVLSIKFWMPELSRPSNNGIIKDLKVLKRLELWMVILLTTVGTGGFFAWYSYIAPLITEVAGHPESIVSYAMILAGLGMVLGNLIGAKLAEKFSPIYSVLISLALMVIVLIANTYLASDKIAVLVMTFIIATVAFTLSTPIQMAVINSAKGSEMLGSSLNQSAFNMGNASGAYLAGLPIAYGYGFTSADWVGAGMAGAGIFIAMGVIWIRKRNTQRVALQT</sequence>
<evidence type="ECO:0000256" key="2">
    <source>
        <dbReference type="ARBA" id="ARBA00022475"/>
    </source>
</evidence>
<feature type="transmembrane region" description="Helical" evidence="6">
    <location>
        <begin position="94"/>
        <end position="116"/>
    </location>
</feature>
<feature type="transmembrane region" description="Helical" evidence="6">
    <location>
        <begin position="199"/>
        <end position="221"/>
    </location>
</feature>